<keyword evidence="1" id="KW-0808">Transferase</keyword>
<dbReference type="Gene3D" id="3.40.50.150">
    <property type="entry name" value="Vaccinia Virus protein VP39"/>
    <property type="match status" value="1"/>
</dbReference>
<reference evidence="1" key="1">
    <citation type="submission" date="2022-10" db="EMBL/GenBank/DDBJ databases">
        <authorList>
            <person name="Yue Y."/>
        </authorList>
    </citation>
    <scope>NUCLEOTIDE SEQUENCE</scope>
    <source>
        <strain evidence="1">Z654</strain>
    </source>
</reference>
<dbReference type="GO" id="GO:0032259">
    <property type="term" value="P:methylation"/>
    <property type="evidence" value="ECO:0007669"/>
    <property type="project" value="UniProtKB-KW"/>
</dbReference>
<evidence type="ECO:0000313" key="1">
    <source>
        <dbReference type="EMBL" id="MCV6824779.1"/>
    </source>
</evidence>
<name>A0AAE3IZX1_9RHOB</name>
<sequence length="226" mass="25553">MLMLGRQGLHVNRPRLRRAANRLLDEFQPELTIEELEQEDGFAEPLFEALGVQRVQSLDYSQFEGASFAHDLNTPIPSELVGKFDIVLDGGTLEHVFDVKTAMTNAFDLLAPGGTFIAASPGNNWFAHGFYQFGPELVFSFWKRTKGCEVLQCTFLPEFPRDAPFEIEDPYETKRRLRMAKKLVPQRCYLFYVVRKPLEASDVSETPLQGDYTHRWSEAGSGGDGA</sequence>
<organism evidence="1 2">
    <name type="scientific">Halocynthiibacter halioticoli</name>
    <dbReference type="NCBI Taxonomy" id="2986804"/>
    <lineage>
        <taxon>Bacteria</taxon>
        <taxon>Pseudomonadati</taxon>
        <taxon>Pseudomonadota</taxon>
        <taxon>Alphaproteobacteria</taxon>
        <taxon>Rhodobacterales</taxon>
        <taxon>Paracoccaceae</taxon>
        <taxon>Halocynthiibacter</taxon>
    </lineage>
</organism>
<evidence type="ECO:0000313" key="2">
    <source>
        <dbReference type="Proteomes" id="UP001208041"/>
    </source>
</evidence>
<keyword evidence="2" id="KW-1185">Reference proteome</keyword>
<dbReference type="RefSeq" id="WP_263953631.1">
    <property type="nucleotide sequence ID" value="NZ_JAOYFC010000002.1"/>
</dbReference>
<dbReference type="InterPro" id="IPR029063">
    <property type="entry name" value="SAM-dependent_MTases_sf"/>
</dbReference>
<comment type="caution">
    <text evidence="1">The sequence shown here is derived from an EMBL/GenBank/DDBJ whole genome shotgun (WGS) entry which is preliminary data.</text>
</comment>
<dbReference type="SUPFAM" id="SSF53335">
    <property type="entry name" value="S-adenosyl-L-methionine-dependent methyltransferases"/>
    <property type="match status" value="1"/>
</dbReference>
<proteinExistence type="predicted"/>
<dbReference type="Proteomes" id="UP001208041">
    <property type="component" value="Unassembled WGS sequence"/>
</dbReference>
<keyword evidence="1" id="KW-0489">Methyltransferase</keyword>
<accession>A0AAE3IZX1</accession>
<dbReference type="AlphaFoldDB" id="A0AAE3IZX1"/>
<protein>
    <submittedName>
        <fullName evidence="1">Class I SAM-dependent methyltransferase</fullName>
    </submittedName>
</protein>
<dbReference type="EMBL" id="JAOYFC010000002">
    <property type="protein sequence ID" value="MCV6824779.1"/>
    <property type="molecule type" value="Genomic_DNA"/>
</dbReference>
<gene>
    <name evidence="1" type="ORF">OH136_09450</name>
</gene>
<dbReference type="GO" id="GO:0008168">
    <property type="term" value="F:methyltransferase activity"/>
    <property type="evidence" value="ECO:0007669"/>
    <property type="project" value="UniProtKB-KW"/>
</dbReference>